<sequence length="140" mass="15371">MGSNLDIQGRWLLTAKKLKDSKDMISTVDICKSCLLPPASCLLPPASCAATCLKATEISVFEYVSHASTFGCICLSVPTRSRGYSINMKAASSQTLFPPGAVSNITPWQECREKAQERNKRGKAPGGLLIHRQTWGRWRQ</sequence>
<keyword evidence="2" id="KW-1185">Reference proteome</keyword>
<organism evidence="1 2">
    <name type="scientific">Pleuronectes platessa</name>
    <name type="common">European plaice</name>
    <dbReference type="NCBI Taxonomy" id="8262"/>
    <lineage>
        <taxon>Eukaryota</taxon>
        <taxon>Metazoa</taxon>
        <taxon>Chordata</taxon>
        <taxon>Craniata</taxon>
        <taxon>Vertebrata</taxon>
        <taxon>Euteleostomi</taxon>
        <taxon>Actinopterygii</taxon>
        <taxon>Neopterygii</taxon>
        <taxon>Teleostei</taxon>
        <taxon>Neoteleostei</taxon>
        <taxon>Acanthomorphata</taxon>
        <taxon>Carangaria</taxon>
        <taxon>Pleuronectiformes</taxon>
        <taxon>Pleuronectoidei</taxon>
        <taxon>Pleuronectidae</taxon>
        <taxon>Pleuronectes</taxon>
    </lineage>
</organism>
<name>A0A9N7VGE0_PLEPL</name>
<gene>
    <name evidence="1" type="ORF">PLEPLA_LOCUS38127</name>
</gene>
<evidence type="ECO:0000313" key="1">
    <source>
        <dbReference type="EMBL" id="CAB1450438.1"/>
    </source>
</evidence>
<dbReference type="AlphaFoldDB" id="A0A9N7VGE0"/>
<comment type="caution">
    <text evidence="1">The sequence shown here is derived from an EMBL/GenBank/DDBJ whole genome shotgun (WGS) entry which is preliminary data.</text>
</comment>
<proteinExistence type="predicted"/>
<protein>
    <submittedName>
        <fullName evidence="1">Uncharacterized protein</fullName>
    </submittedName>
</protein>
<reference evidence="1" key="1">
    <citation type="submission" date="2020-03" db="EMBL/GenBank/DDBJ databases">
        <authorList>
            <person name="Weist P."/>
        </authorList>
    </citation>
    <scope>NUCLEOTIDE SEQUENCE</scope>
</reference>
<evidence type="ECO:0000313" key="2">
    <source>
        <dbReference type="Proteomes" id="UP001153269"/>
    </source>
</evidence>
<dbReference type="EMBL" id="CADEAL010004054">
    <property type="protein sequence ID" value="CAB1450438.1"/>
    <property type="molecule type" value="Genomic_DNA"/>
</dbReference>
<dbReference type="Proteomes" id="UP001153269">
    <property type="component" value="Unassembled WGS sequence"/>
</dbReference>
<accession>A0A9N7VGE0</accession>